<sequence length="268" mass="28974">MSESDARKGPKIIAVANQKGGVGKTTTAINLATALAVEGLKILIVDIDPQGNASTGLGVGAEQRDKTTFDLLLREAEPRDVFLPTGVERLMISPATTDLSSADLEIADNNRRSLLLRDALHQPQVESFGFDYILIDCPPSLNLLTVNAMVAAHSVLVPLQAEFFALEGLSQLMLTVRDLRQGANPELRIEGIVLTMSDARNRLSQQVENDARAYLGDLVFETVIPRNVRLSEAPSFALPILDYDPKSKGAEAYRALAKEVLKSKVAVA</sequence>
<dbReference type="OrthoDB" id="9815116at2"/>
<dbReference type="PANTHER" id="PTHR13696">
    <property type="entry name" value="P-LOOP CONTAINING NUCLEOSIDE TRIPHOSPHATE HYDROLASE"/>
    <property type="match status" value="1"/>
</dbReference>
<dbReference type="PANTHER" id="PTHR13696:SF52">
    <property type="entry name" value="PARA FAMILY PROTEIN CT_582"/>
    <property type="match status" value="1"/>
</dbReference>
<name>A0A2T5BRR9_9RHOB</name>
<evidence type="ECO:0000313" key="5">
    <source>
        <dbReference type="Proteomes" id="UP000243859"/>
    </source>
</evidence>
<comment type="function">
    <text evidence="1">Involved in chromosome partition. Localize to both poles of the predivisional cell following completion of DNA replication.</text>
</comment>
<gene>
    <name evidence="4" type="ORF">C8N32_10938</name>
</gene>
<dbReference type="FunFam" id="3.40.50.300:FF:000285">
    <property type="entry name" value="Sporulation initiation inhibitor Soj"/>
    <property type="match status" value="1"/>
</dbReference>
<feature type="domain" description="AAA" evidence="3">
    <location>
        <begin position="11"/>
        <end position="189"/>
    </location>
</feature>
<dbReference type="CDD" id="cd02042">
    <property type="entry name" value="ParAB_family"/>
    <property type="match status" value="1"/>
</dbReference>
<dbReference type="Proteomes" id="UP000243859">
    <property type="component" value="Unassembled WGS sequence"/>
</dbReference>
<evidence type="ECO:0000259" key="3">
    <source>
        <dbReference type="Pfam" id="PF13614"/>
    </source>
</evidence>
<reference evidence="4 5" key="1">
    <citation type="submission" date="2018-04" db="EMBL/GenBank/DDBJ databases">
        <title>Genomic Encyclopedia of Archaeal and Bacterial Type Strains, Phase II (KMG-II): from individual species to whole genera.</title>
        <authorList>
            <person name="Goeker M."/>
        </authorList>
    </citation>
    <scope>NUCLEOTIDE SEQUENCE [LARGE SCALE GENOMIC DNA]</scope>
    <source>
        <strain evidence="4 5">DSM 18064</strain>
    </source>
</reference>
<protein>
    <recommendedName>
        <fullName evidence="2">Chromosome partitioning protein ParA</fullName>
    </recommendedName>
</protein>
<dbReference type="PIRSF" id="PIRSF009320">
    <property type="entry name" value="Nuc_binding_HP_1000"/>
    <property type="match status" value="1"/>
</dbReference>
<dbReference type="RefSeq" id="WP_107892544.1">
    <property type="nucleotide sequence ID" value="NZ_NHSI01000051.1"/>
</dbReference>
<organism evidence="4 5">
    <name type="scientific">Rhodovulum imhoffii</name>
    <dbReference type="NCBI Taxonomy" id="365340"/>
    <lineage>
        <taxon>Bacteria</taxon>
        <taxon>Pseudomonadati</taxon>
        <taxon>Pseudomonadota</taxon>
        <taxon>Alphaproteobacteria</taxon>
        <taxon>Rhodobacterales</taxon>
        <taxon>Paracoccaceae</taxon>
        <taxon>Rhodovulum</taxon>
    </lineage>
</organism>
<evidence type="ECO:0000256" key="1">
    <source>
        <dbReference type="ARBA" id="ARBA00057242"/>
    </source>
</evidence>
<dbReference type="InterPro" id="IPR027417">
    <property type="entry name" value="P-loop_NTPase"/>
</dbReference>
<dbReference type="InterPro" id="IPR050678">
    <property type="entry name" value="DNA_Partitioning_ATPase"/>
</dbReference>
<dbReference type="AlphaFoldDB" id="A0A2T5BRR9"/>
<dbReference type="SUPFAM" id="SSF52540">
    <property type="entry name" value="P-loop containing nucleoside triphosphate hydrolases"/>
    <property type="match status" value="1"/>
</dbReference>
<accession>A0A2T5BRR9</accession>
<dbReference type="InterPro" id="IPR025669">
    <property type="entry name" value="AAA_dom"/>
</dbReference>
<dbReference type="Gene3D" id="3.40.50.300">
    <property type="entry name" value="P-loop containing nucleotide triphosphate hydrolases"/>
    <property type="match status" value="1"/>
</dbReference>
<evidence type="ECO:0000313" key="4">
    <source>
        <dbReference type="EMBL" id="PTN01914.1"/>
    </source>
</evidence>
<comment type="caution">
    <text evidence="4">The sequence shown here is derived from an EMBL/GenBank/DDBJ whole genome shotgun (WGS) entry which is preliminary data.</text>
</comment>
<proteinExistence type="predicted"/>
<evidence type="ECO:0000256" key="2">
    <source>
        <dbReference type="ARBA" id="ARBA00074747"/>
    </source>
</evidence>
<dbReference type="EMBL" id="QAAA01000009">
    <property type="protein sequence ID" value="PTN01914.1"/>
    <property type="molecule type" value="Genomic_DNA"/>
</dbReference>
<keyword evidence="5" id="KW-1185">Reference proteome</keyword>
<dbReference type="Pfam" id="PF13614">
    <property type="entry name" value="AAA_31"/>
    <property type="match status" value="1"/>
</dbReference>